<reference evidence="3 4" key="1">
    <citation type="submission" date="2022-06" db="EMBL/GenBank/DDBJ databases">
        <title>New Species of the Genus Actinoplanes, ActinopZanes ferrugineus.</title>
        <authorList>
            <person name="Ding P."/>
        </authorList>
    </citation>
    <scope>NUCLEOTIDE SEQUENCE [LARGE SCALE GENOMIC DNA]</scope>
    <source>
        <strain evidence="3 4">TRM88003</strain>
    </source>
</reference>
<proteinExistence type="predicted"/>
<gene>
    <name evidence="3" type="ORF">M1L60_45675</name>
</gene>
<dbReference type="EMBL" id="JAMYJR010000067">
    <property type="protein sequence ID" value="MCO8277886.1"/>
    <property type="molecule type" value="Genomic_DNA"/>
</dbReference>
<dbReference type="InterPro" id="IPR007793">
    <property type="entry name" value="DivIVA_fam"/>
</dbReference>
<evidence type="ECO:0000313" key="3">
    <source>
        <dbReference type="EMBL" id="MCO8277886.1"/>
    </source>
</evidence>
<dbReference type="PANTHER" id="PTHR35794:SF2">
    <property type="entry name" value="CELL DIVISION PROTEIN DIVIVA"/>
    <property type="match status" value="1"/>
</dbReference>
<keyword evidence="4" id="KW-1185">Reference proteome</keyword>
<organism evidence="3 4">
    <name type="scientific">Paractinoplanes aksuensis</name>
    <dbReference type="NCBI Taxonomy" id="2939490"/>
    <lineage>
        <taxon>Bacteria</taxon>
        <taxon>Bacillati</taxon>
        <taxon>Actinomycetota</taxon>
        <taxon>Actinomycetes</taxon>
        <taxon>Micromonosporales</taxon>
        <taxon>Micromonosporaceae</taxon>
        <taxon>Paractinoplanes</taxon>
    </lineage>
</organism>
<dbReference type="RefSeq" id="WP_253243890.1">
    <property type="nucleotide sequence ID" value="NZ_JAMYJR010000067.1"/>
</dbReference>
<comment type="caution">
    <text evidence="3">The sequence shown here is derived from an EMBL/GenBank/DDBJ whole genome shotgun (WGS) entry which is preliminary data.</text>
</comment>
<feature type="coiled-coil region" evidence="1">
    <location>
        <begin position="92"/>
        <end position="119"/>
    </location>
</feature>
<feature type="compositionally biased region" description="Pro residues" evidence="2">
    <location>
        <begin position="34"/>
        <end position="51"/>
    </location>
</feature>
<dbReference type="Proteomes" id="UP001523369">
    <property type="component" value="Unassembled WGS sequence"/>
</dbReference>
<dbReference type="PANTHER" id="PTHR35794">
    <property type="entry name" value="CELL DIVISION PROTEIN DIVIVA"/>
    <property type="match status" value="1"/>
</dbReference>
<accession>A0ABT1E7U7</accession>
<sequence>MGDKQMIGRVKVSAVGGPIGSTTLVLPLRLPAPEATPPPVATPPEVAPPVDAPAEAAQAEVAPAEAGMPPDKALEVLTLAQRTAAAHVADATDQARRMLAEAEARVEQMDREARSRAEKIRAEAEMMVAGARSEAETIVAAGHDHAEQLRRQAQQRYEDAVGGLSIKREALQKQIETLESFNSDYRHQLTVFVQKQMRALWTEQPDVEGEPSS</sequence>
<feature type="compositionally biased region" description="Low complexity" evidence="2">
    <location>
        <begin position="52"/>
        <end position="66"/>
    </location>
</feature>
<evidence type="ECO:0000256" key="2">
    <source>
        <dbReference type="SAM" id="MobiDB-lite"/>
    </source>
</evidence>
<feature type="region of interest" description="Disordered" evidence="2">
    <location>
        <begin position="33"/>
        <end position="67"/>
    </location>
</feature>
<protein>
    <submittedName>
        <fullName evidence="3">Uncharacterized protein</fullName>
    </submittedName>
</protein>
<keyword evidence="1" id="KW-0175">Coiled coil</keyword>
<name>A0ABT1E7U7_9ACTN</name>
<evidence type="ECO:0000256" key="1">
    <source>
        <dbReference type="SAM" id="Coils"/>
    </source>
</evidence>
<evidence type="ECO:0000313" key="4">
    <source>
        <dbReference type="Proteomes" id="UP001523369"/>
    </source>
</evidence>